<protein>
    <submittedName>
        <fullName evidence="2">Uncharacterized protein</fullName>
    </submittedName>
</protein>
<proteinExistence type="predicted"/>
<keyword evidence="3" id="KW-1185">Reference proteome</keyword>
<comment type="caution">
    <text evidence="2">The sequence shown here is derived from an EMBL/GenBank/DDBJ whole genome shotgun (WGS) entry which is preliminary data.</text>
</comment>
<evidence type="ECO:0000313" key="3">
    <source>
        <dbReference type="Proteomes" id="UP000790347"/>
    </source>
</evidence>
<gene>
    <name evidence="2" type="ORF">DERF_002279</name>
</gene>
<name>A0A922LBV2_DERFA</name>
<feature type="transmembrane region" description="Helical" evidence="1">
    <location>
        <begin position="54"/>
        <end position="73"/>
    </location>
</feature>
<keyword evidence="1" id="KW-0812">Transmembrane</keyword>
<reference evidence="2" key="1">
    <citation type="submission" date="2013-05" db="EMBL/GenBank/DDBJ databases">
        <authorList>
            <person name="Yim A.K.Y."/>
            <person name="Chan T.F."/>
            <person name="Ji K.M."/>
            <person name="Liu X.Y."/>
            <person name="Zhou J.W."/>
            <person name="Li R.Q."/>
            <person name="Yang K.Y."/>
            <person name="Li J."/>
            <person name="Li M."/>
            <person name="Law P.T.W."/>
            <person name="Wu Y.L."/>
            <person name="Cai Z.L."/>
            <person name="Qin H."/>
            <person name="Bao Y."/>
            <person name="Leung R.K.K."/>
            <person name="Ng P.K.S."/>
            <person name="Zou J."/>
            <person name="Zhong X.J."/>
            <person name="Ran P.X."/>
            <person name="Zhong N.S."/>
            <person name="Liu Z.G."/>
            <person name="Tsui S.K.W."/>
        </authorList>
    </citation>
    <scope>NUCLEOTIDE SEQUENCE</scope>
    <source>
        <strain evidence="2">Derf</strain>
        <tissue evidence="2">Whole organism</tissue>
    </source>
</reference>
<evidence type="ECO:0000313" key="2">
    <source>
        <dbReference type="EMBL" id="KAH9528327.1"/>
    </source>
</evidence>
<dbReference type="EMBL" id="ASGP02000001">
    <property type="protein sequence ID" value="KAH9528327.1"/>
    <property type="molecule type" value="Genomic_DNA"/>
</dbReference>
<evidence type="ECO:0000256" key="1">
    <source>
        <dbReference type="SAM" id="Phobius"/>
    </source>
</evidence>
<keyword evidence="1" id="KW-1133">Transmembrane helix</keyword>
<sequence>MNSFLIKEKKMIMIMKRDENIYNKEYRRYFFQEPNNKNCLNMGRRDRNRIHMYFIHYQFHFFCCLDPVIFGFVNEHSNI</sequence>
<organism evidence="2 3">
    <name type="scientific">Dermatophagoides farinae</name>
    <name type="common">American house dust mite</name>
    <dbReference type="NCBI Taxonomy" id="6954"/>
    <lineage>
        <taxon>Eukaryota</taxon>
        <taxon>Metazoa</taxon>
        <taxon>Ecdysozoa</taxon>
        <taxon>Arthropoda</taxon>
        <taxon>Chelicerata</taxon>
        <taxon>Arachnida</taxon>
        <taxon>Acari</taxon>
        <taxon>Acariformes</taxon>
        <taxon>Sarcoptiformes</taxon>
        <taxon>Astigmata</taxon>
        <taxon>Psoroptidia</taxon>
        <taxon>Analgoidea</taxon>
        <taxon>Pyroglyphidae</taxon>
        <taxon>Dermatophagoidinae</taxon>
        <taxon>Dermatophagoides</taxon>
    </lineage>
</organism>
<reference evidence="2" key="2">
    <citation type="journal article" date="2022" name="Res Sq">
        <title>Comparative Genomics Reveals Insights into the Divergent Evolution of Astigmatic Mites and Household Pest Adaptations.</title>
        <authorList>
            <person name="Xiong Q."/>
            <person name="Wan A.T.-Y."/>
            <person name="Liu X.-Y."/>
            <person name="Fung C.S.-H."/>
            <person name="Xiao X."/>
            <person name="Malainual N."/>
            <person name="Hou J."/>
            <person name="Wang L."/>
            <person name="Wang M."/>
            <person name="Yang K."/>
            <person name="Cui Y."/>
            <person name="Leung E."/>
            <person name="Nong W."/>
            <person name="Shin S.-K."/>
            <person name="Au S."/>
            <person name="Jeong K.Y."/>
            <person name="Chew F.T."/>
            <person name="Hui J."/>
            <person name="Leung T.F."/>
            <person name="Tungtrongchitr A."/>
            <person name="Zhong N."/>
            <person name="Liu Z."/>
            <person name="Tsui S."/>
        </authorList>
    </citation>
    <scope>NUCLEOTIDE SEQUENCE</scope>
    <source>
        <strain evidence="2">Derf</strain>
        <tissue evidence="2">Whole organism</tissue>
    </source>
</reference>
<dbReference type="AlphaFoldDB" id="A0A922LBV2"/>
<dbReference type="Proteomes" id="UP000790347">
    <property type="component" value="Unassembled WGS sequence"/>
</dbReference>
<keyword evidence="1" id="KW-0472">Membrane</keyword>
<accession>A0A922LBV2</accession>